<name>A0A1L0CS00_9ASCO</name>
<dbReference type="OrthoDB" id="3972344at2759"/>
<reference evidence="2" key="1">
    <citation type="submission" date="2016-11" db="EMBL/GenBank/DDBJ databases">
        <authorList>
            <person name="Guldener U."/>
        </authorList>
    </citation>
    <scope>NUCLEOTIDE SEQUENCE [LARGE SCALE GENOMIC DNA]</scope>
</reference>
<dbReference type="AlphaFoldDB" id="A0A1L0CS00"/>
<evidence type="ECO:0000313" key="1">
    <source>
        <dbReference type="EMBL" id="SGZ41345.1"/>
    </source>
</evidence>
<organism evidence="1 2">
    <name type="scientific">Hanseniaspora guilliermondii</name>
    <dbReference type="NCBI Taxonomy" id="56406"/>
    <lineage>
        <taxon>Eukaryota</taxon>
        <taxon>Fungi</taxon>
        <taxon>Dikarya</taxon>
        <taxon>Ascomycota</taxon>
        <taxon>Saccharomycotina</taxon>
        <taxon>Saccharomycetes</taxon>
        <taxon>Saccharomycodales</taxon>
        <taxon>Saccharomycodaceae</taxon>
        <taxon>Hanseniaspora</taxon>
    </lineage>
</organism>
<proteinExistence type="predicted"/>
<accession>A0A1L0CS00</accession>
<dbReference type="VEuPathDB" id="FungiDB:HGUI_03546"/>
<dbReference type="EMBL" id="FQNF01000095">
    <property type="protein sequence ID" value="SGZ41345.1"/>
    <property type="molecule type" value="Genomic_DNA"/>
</dbReference>
<gene>
    <name evidence="1" type="ORF">HGUI_03546</name>
</gene>
<sequence>MLVTPKLDVILEEVLDLSYLETPNGVLYQCIATSTRFLLYRDSMLVDVHYFDHSPESKQRIKIHVYTSQNTVVFIKNNVFETWKVHHDTLKLSNTALFEDADDLTYVFQDIVDTDNKSIKTACLVGYFEKIFRVWQICFDPHNDESYIVFQQSMWVEDKIDDLCVFPVDTSSLDFSACALRMSNKIKLITISMLYISNAQRYLDDTVLIKKVEDMNLGYKVDGGDPINFNNLENIENNKLKNKKTLILNYKEAIMGSYYLNLNYLYSGELPRHIDGLKISNTFSKYKKTCCLPRELQHSFINLLDNKDDFEVTDCCLIQHANSMVSIMFYNNNLINVRDPYFVNLTFVKDMKMLMFLKDSIFRKLNLMLYIGNKVRAGTINDIKRVFKENEKLASTSSNRNTNDKRRKAKIKTYSNIDDLFLLIKILPFECNQLYFHEGKVLVENSYKKLKLLNEKDTKQSSQYLFSINSNFRNHTIITNILGPKKHEMSIKGFKFIESIQGYVYLEISEIDKRVSMSLRMLFYNEREWLSKELIPKLHKKVGIKFDEIDNLNVKFMSNIYNSNEISGLLTHVDDTEIKCFYFTVTDENEFFVIYQVDIDHFTTQGQPSDFNVTTQYDSIMHSKIMAKTDYEHHATNRNVIVLGPEFFNAELDIFWIISDMNLQVIIFDKVSRQEVRFWTYTKSQTVSVDEWIDETRWSISSDGSKCVFSNKKHLKMFEIPEEYFYDLNITNNLKVNVIKTNSVMNRYILFIDIDFQRAIIGEFFINEQELKVSTKTTTMDVVQSTLTPVKNKPLLTPNDVIFSVVLEKTLSSNHSHSYKVVVGFKNTVTETGGIIEYVLDVLS</sequence>
<keyword evidence="2" id="KW-1185">Reference proteome</keyword>
<evidence type="ECO:0000313" key="2">
    <source>
        <dbReference type="Proteomes" id="UP000183365"/>
    </source>
</evidence>
<protein>
    <submittedName>
        <fullName evidence="1">Uncharacterized protein</fullName>
    </submittedName>
</protein>
<dbReference type="Proteomes" id="UP000183365">
    <property type="component" value="Unassembled WGS sequence"/>
</dbReference>